<evidence type="ECO:0000313" key="2">
    <source>
        <dbReference type="EMBL" id="KAJ3131834.1"/>
    </source>
</evidence>
<keyword evidence="3" id="KW-1185">Reference proteome</keyword>
<reference evidence="2" key="1">
    <citation type="submission" date="2020-05" db="EMBL/GenBank/DDBJ databases">
        <title>Phylogenomic resolution of chytrid fungi.</title>
        <authorList>
            <person name="Stajich J.E."/>
            <person name="Amses K."/>
            <person name="Simmons R."/>
            <person name="Seto K."/>
            <person name="Myers J."/>
            <person name="Bonds A."/>
            <person name="Quandt C.A."/>
            <person name="Barry K."/>
            <person name="Liu P."/>
            <person name="Grigoriev I."/>
            <person name="Longcore J.E."/>
            <person name="James T.Y."/>
        </authorList>
    </citation>
    <scope>NUCLEOTIDE SEQUENCE</scope>
    <source>
        <strain evidence="2">JEL0513</strain>
    </source>
</reference>
<dbReference type="EMBL" id="JADGJH010000277">
    <property type="protein sequence ID" value="KAJ3131834.1"/>
    <property type="molecule type" value="Genomic_DNA"/>
</dbReference>
<sequence>MPAAVFVSRIQGINAHLARYRSLSDYGPAIRGYLLVLYLVCSLTVIGFVSRLSALQIWGFMFSGLIVMGGLMLATYFIKAHATFVKNEMQRFTDLDQNTLGLVWLSDRQDHDRLYTFYFSRKEAQVPWRIIVQHHQRHHHLAFNADGTAVVRAESAEFLPAYQSSGAIEVMTGNLTDDVTAFSRLDIRNSGGDGDGDSYISVFELGRVPSYKLELLDPVAMFIEEGGQEVAPLDTTPRTAPS</sequence>
<gene>
    <name evidence="2" type="ORF">HK100_005960</name>
</gene>
<dbReference type="Proteomes" id="UP001211907">
    <property type="component" value="Unassembled WGS sequence"/>
</dbReference>
<proteinExistence type="predicted"/>
<feature type="transmembrane region" description="Helical" evidence="1">
    <location>
        <begin position="55"/>
        <end position="78"/>
    </location>
</feature>
<evidence type="ECO:0000256" key="1">
    <source>
        <dbReference type="SAM" id="Phobius"/>
    </source>
</evidence>
<protein>
    <submittedName>
        <fullName evidence="2">Uncharacterized protein</fullName>
    </submittedName>
</protein>
<dbReference type="AlphaFoldDB" id="A0AAD5T5I8"/>
<feature type="transmembrane region" description="Helical" evidence="1">
    <location>
        <begin position="29"/>
        <end position="49"/>
    </location>
</feature>
<comment type="caution">
    <text evidence="2">The sequence shown here is derived from an EMBL/GenBank/DDBJ whole genome shotgun (WGS) entry which is preliminary data.</text>
</comment>
<keyword evidence="1" id="KW-1133">Transmembrane helix</keyword>
<organism evidence="2 3">
    <name type="scientific">Physocladia obscura</name>
    <dbReference type="NCBI Taxonomy" id="109957"/>
    <lineage>
        <taxon>Eukaryota</taxon>
        <taxon>Fungi</taxon>
        <taxon>Fungi incertae sedis</taxon>
        <taxon>Chytridiomycota</taxon>
        <taxon>Chytridiomycota incertae sedis</taxon>
        <taxon>Chytridiomycetes</taxon>
        <taxon>Chytridiales</taxon>
        <taxon>Chytriomycetaceae</taxon>
        <taxon>Physocladia</taxon>
    </lineage>
</organism>
<accession>A0AAD5T5I8</accession>
<keyword evidence="1" id="KW-0472">Membrane</keyword>
<keyword evidence="1" id="KW-0812">Transmembrane</keyword>
<name>A0AAD5T5I8_9FUNG</name>
<evidence type="ECO:0000313" key="3">
    <source>
        <dbReference type="Proteomes" id="UP001211907"/>
    </source>
</evidence>